<dbReference type="SUPFAM" id="SSF57756">
    <property type="entry name" value="Retrovirus zinc finger-like domains"/>
    <property type="match status" value="1"/>
</dbReference>
<name>A0A1Y1IVJ7_KLENI</name>
<reference evidence="1 2" key="1">
    <citation type="journal article" date="2014" name="Nat. Commun.">
        <title>Klebsormidium flaccidum genome reveals primary factors for plant terrestrial adaptation.</title>
        <authorList>
            <person name="Hori K."/>
            <person name="Maruyama F."/>
            <person name="Fujisawa T."/>
            <person name="Togashi T."/>
            <person name="Yamamoto N."/>
            <person name="Seo M."/>
            <person name="Sato S."/>
            <person name="Yamada T."/>
            <person name="Mori H."/>
            <person name="Tajima N."/>
            <person name="Moriyama T."/>
            <person name="Ikeuchi M."/>
            <person name="Watanabe M."/>
            <person name="Wada H."/>
            <person name="Kobayashi K."/>
            <person name="Saito M."/>
            <person name="Masuda T."/>
            <person name="Sasaki-Sekimoto Y."/>
            <person name="Mashiguchi K."/>
            <person name="Awai K."/>
            <person name="Shimojima M."/>
            <person name="Masuda S."/>
            <person name="Iwai M."/>
            <person name="Nobusawa T."/>
            <person name="Narise T."/>
            <person name="Kondo S."/>
            <person name="Saito H."/>
            <person name="Sato R."/>
            <person name="Murakawa M."/>
            <person name="Ihara Y."/>
            <person name="Oshima-Yamada Y."/>
            <person name="Ohtaka K."/>
            <person name="Satoh M."/>
            <person name="Sonobe K."/>
            <person name="Ishii M."/>
            <person name="Ohtani R."/>
            <person name="Kanamori-Sato M."/>
            <person name="Honoki R."/>
            <person name="Miyazaki D."/>
            <person name="Mochizuki H."/>
            <person name="Umetsu J."/>
            <person name="Higashi K."/>
            <person name="Shibata D."/>
            <person name="Kamiya Y."/>
            <person name="Sato N."/>
            <person name="Nakamura Y."/>
            <person name="Tabata S."/>
            <person name="Ida S."/>
            <person name="Kurokawa K."/>
            <person name="Ohta H."/>
        </authorList>
    </citation>
    <scope>NUCLEOTIDE SEQUENCE [LARGE SCALE GENOMIC DNA]</scope>
    <source>
        <strain evidence="1 2">NIES-2285</strain>
    </source>
</reference>
<evidence type="ECO:0000313" key="2">
    <source>
        <dbReference type="Proteomes" id="UP000054558"/>
    </source>
</evidence>
<dbReference type="InterPro" id="IPR036875">
    <property type="entry name" value="Znf_CCHC_sf"/>
</dbReference>
<protein>
    <recommendedName>
        <fullName evidence="3">CCHC-type domain-containing protein</fullName>
    </recommendedName>
</protein>
<organism evidence="1 2">
    <name type="scientific">Klebsormidium nitens</name>
    <name type="common">Green alga</name>
    <name type="synonym">Ulothrix nitens</name>
    <dbReference type="NCBI Taxonomy" id="105231"/>
    <lineage>
        <taxon>Eukaryota</taxon>
        <taxon>Viridiplantae</taxon>
        <taxon>Streptophyta</taxon>
        <taxon>Klebsormidiophyceae</taxon>
        <taxon>Klebsormidiales</taxon>
        <taxon>Klebsormidiaceae</taxon>
        <taxon>Klebsormidium</taxon>
    </lineage>
</organism>
<evidence type="ECO:0008006" key="3">
    <source>
        <dbReference type="Google" id="ProtNLM"/>
    </source>
</evidence>
<sequence>MPFAAPFSWTWCPAGPIRSSDSSKKDDDLISRSFRERTKHEVSKSLLLQEQWVKGEILSITTTESLVITVTKDGTIWEQIGNKPKKQLSEAWWKAKHPAWRRAVQQFVKDKGLGPLDGAVIMSKLAELPAWFPRKETSSPHRIKWFHENARRMLRRRAGMKASEALPEYIILALSKKTLQAAKASKSAISSVNAIWPKLLVHEQGFEETPKEKGGGGRDSVVAYVAGRKGSKEKGHGRDESGAKGLKCYTCEEFGHIDWKCSKPETSRSRRRR</sequence>
<dbReference type="GO" id="GO:0003676">
    <property type="term" value="F:nucleic acid binding"/>
    <property type="evidence" value="ECO:0007669"/>
    <property type="project" value="InterPro"/>
</dbReference>
<dbReference type="EMBL" id="DF238462">
    <property type="protein sequence ID" value="GAQ93421.1"/>
    <property type="molecule type" value="Genomic_DNA"/>
</dbReference>
<dbReference type="GO" id="GO:0008270">
    <property type="term" value="F:zinc ion binding"/>
    <property type="evidence" value="ECO:0007669"/>
    <property type="project" value="InterPro"/>
</dbReference>
<dbReference type="AlphaFoldDB" id="A0A1Y1IVJ7"/>
<accession>A0A1Y1IVJ7</accession>
<dbReference type="Proteomes" id="UP000054558">
    <property type="component" value="Unassembled WGS sequence"/>
</dbReference>
<proteinExistence type="predicted"/>
<evidence type="ECO:0000313" key="1">
    <source>
        <dbReference type="EMBL" id="GAQ93421.1"/>
    </source>
</evidence>
<gene>
    <name evidence="1" type="ORF">KFL_015130020</name>
</gene>
<keyword evidence="2" id="KW-1185">Reference proteome</keyword>